<evidence type="ECO:0000256" key="1">
    <source>
        <dbReference type="ARBA" id="ARBA00008366"/>
    </source>
</evidence>
<dbReference type="Proteomes" id="UP000198853">
    <property type="component" value="Unassembled WGS sequence"/>
</dbReference>
<dbReference type="Gene3D" id="3.40.109.10">
    <property type="entry name" value="NADH Oxidase"/>
    <property type="match status" value="1"/>
</dbReference>
<feature type="domain" description="Nitroreductase" evidence="6">
    <location>
        <begin position="13"/>
        <end position="168"/>
    </location>
</feature>
<evidence type="ECO:0000256" key="4">
    <source>
        <dbReference type="ARBA" id="ARBA00023002"/>
    </source>
</evidence>
<dbReference type="InterPro" id="IPR029479">
    <property type="entry name" value="Nitroreductase"/>
</dbReference>
<evidence type="ECO:0000313" key="7">
    <source>
        <dbReference type="EMBL" id="SDI35813.1"/>
    </source>
</evidence>
<accession>A0A1G8JXG4</accession>
<dbReference type="EMBL" id="FNEN01000001">
    <property type="protein sequence ID" value="SDI35813.1"/>
    <property type="molecule type" value="Genomic_DNA"/>
</dbReference>
<dbReference type="InterPro" id="IPR016446">
    <property type="entry name" value="Flavin_OxRdtase_Frp"/>
</dbReference>
<proteinExistence type="inferred from homology"/>
<dbReference type="GO" id="GO:0016491">
    <property type="term" value="F:oxidoreductase activity"/>
    <property type="evidence" value="ECO:0007669"/>
    <property type="project" value="UniProtKB-UniRule"/>
</dbReference>
<protein>
    <submittedName>
        <fullName evidence="7">Nitroreductase</fullName>
    </submittedName>
</protein>
<dbReference type="PANTHER" id="PTHR43425">
    <property type="entry name" value="OXYGEN-INSENSITIVE NADPH NITROREDUCTASE"/>
    <property type="match status" value="1"/>
</dbReference>
<dbReference type="Pfam" id="PF00881">
    <property type="entry name" value="Nitroreductase"/>
    <property type="match status" value="1"/>
</dbReference>
<keyword evidence="2 5" id="KW-0285">Flavoprotein</keyword>
<dbReference type="AlphaFoldDB" id="A0A1G8JXG4"/>
<evidence type="ECO:0000259" key="6">
    <source>
        <dbReference type="Pfam" id="PF00881"/>
    </source>
</evidence>
<evidence type="ECO:0000256" key="5">
    <source>
        <dbReference type="PIRNR" id="PIRNR005426"/>
    </source>
</evidence>
<keyword evidence="3 5" id="KW-0288">FMN</keyword>
<keyword evidence="4 5" id="KW-0560">Oxidoreductase</keyword>
<dbReference type="InterPro" id="IPR000415">
    <property type="entry name" value="Nitroreductase-like"/>
</dbReference>
<sequence>MTDMSKKSVTETIQEHRSIRKFTSTPIEDDILQDLFTSAQWAPSSHNVQAYSIIVVKRPTSKQKLAECCGGQRWVKECPVFLVFCADFYRLEMTTEMHGTSFEIDEAENLVVGTVDTALAAQNVFLTAKSYGLGGVMIGGVRNHPGQVADLLNLPELTIPIMGMCLGYPDQHPWQKPRLPQETVVHYESYHTGRLKKHLQDYEQISADYYTRRTQGRKTIGWTKQMAEYLSEPRREELSYFIKNQGIQIK</sequence>
<dbReference type="PIRSF" id="PIRSF005426">
    <property type="entry name" value="Frp"/>
    <property type="match status" value="1"/>
</dbReference>
<dbReference type="NCBIfam" id="NF008033">
    <property type="entry name" value="PRK10765.1"/>
    <property type="match status" value="1"/>
</dbReference>
<reference evidence="7 8" key="1">
    <citation type="submission" date="2016-10" db="EMBL/GenBank/DDBJ databases">
        <authorList>
            <person name="de Groot N.N."/>
        </authorList>
    </citation>
    <scope>NUCLEOTIDE SEQUENCE [LARGE SCALE GENOMIC DNA]</scope>
    <source>
        <strain evidence="7 8">DSM 21771</strain>
    </source>
</reference>
<gene>
    <name evidence="7" type="ORF">SAMN04488123_101443</name>
</gene>
<dbReference type="PANTHER" id="PTHR43425:SF2">
    <property type="entry name" value="OXYGEN-INSENSITIVE NADPH NITROREDUCTASE"/>
    <property type="match status" value="1"/>
</dbReference>
<organism evidence="7 8">
    <name type="scientific">Natribacillus halophilus</name>
    <dbReference type="NCBI Taxonomy" id="549003"/>
    <lineage>
        <taxon>Bacteria</taxon>
        <taxon>Bacillati</taxon>
        <taxon>Bacillota</taxon>
        <taxon>Bacilli</taxon>
        <taxon>Bacillales</taxon>
        <taxon>Bacillaceae</taxon>
        <taxon>Natribacillus</taxon>
    </lineage>
</organism>
<keyword evidence="5" id="KW-0521">NADP</keyword>
<evidence type="ECO:0000313" key="8">
    <source>
        <dbReference type="Proteomes" id="UP000198853"/>
    </source>
</evidence>
<keyword evidence="8" id="KW-1185">Reference proteome</keyword>
<dbReference type="SUPFAM" id="SSF55469">
    <property type="entry name" value="FMN-dependent nitroreductase-like"/>
    <property type="match status" value="1"/>
</dbReference>
<comment type="similarity">
    <text evidence="1 5">Belongs to the flavin oxidoreductase frp family.</text>
</comment>
<dbReference type="CDD" id="cd02146">
    <property type="entry name" value="NfsA-like"/>
    <property type="match status" value="1"/>
</dbReference>
<evidence type="ECO:0000256" key="3">
    <source>
        <dbReference type="ARBA" id="ARBA00022643"/>
    </source>
</evidence>
<evidence type="ECO:0000256" key="2">
    <source>
        <dbReference type="ARBA" id="ARBA00022630"/>
    </source>
</evidence>
<name>A0A1G8JXG4_9BACI</name>